<dbReference type="NCBIfam" id="TIGR00678">
    <property type="entry name" value="holB"/>
    <property type="match status" value="1"/>
</dbReference>
<gene>
    <name evidence="1" type="primary">holB</name>
    <name evidence="1" type="ORF">LVJ77_01920</name>
</gene>
<accession>A0A8T9MTZ1</accession>
<keyword evidence="1" id="KW-0548">Nucleotidyltransferase</keyword>
<evidence type="ECO:0000313" key="1">
    <source>
        <dbReference type="EMBL" id="UOP05077.1"/>
    </source>
</evidence>
<dbReference type="RefSeq" id="WP_027008845.1">
    <property type="nucleotide sequence ID" value="NZ_CP091521.1"/>
</dbReference>
<dbReference type="SUPFAM" id="SSF52540">
    <property type="entry name" value="P-loop containing nucleoside triphosphate hydrolases"/>
    <property type="match status" value="1"/>
</dbReference>
<proteinExistence type="predicted"/>
<dbReference type="EC" id="2.7.7.7" evidence="1"/>
<dbReference type="Proteomes" id="UP000831534">
    <property type="component" value="Chromosome"/>
</dbReference>
<dbReference type="GO" id="GO:0008408">
    <property type="term" value="F:3'-5' exonuclease activity"/>
    <property type="evidence" value="ECO:0007669"/>
    <property type="project" value="InterPro"/>
</dbReference>
<dbReference type="KEGG" id="ckh:LVJ77_01920"/>
<name>A0A8T9MTZ1_9NEIS</name>
<organism evidence="1 2">
    <name type="scientific">Conchiformibius kuhniae</name>
    <dbReference type="NCBI Taxonomy" id="211502"/>
    <lineage>
        <taxon>Bacteria</taxon>
        <taxon>Pseudomonadati</taxon>
        <taxon>Pseudomonadota</taxon>
        <taxon>Betaproteobacteria</taxon>
        <taxon>Neisseriales</taxon>
        <taxon>Neisseriaceae</taxon>
        <taxon>Conchiformibius</taxon>
    </lineage>
</organism>
<evidence type="ECO:0000313" key="2">
    <source>
        <dbReference type="Proteomes" id="UP000831534"/>
    </source>
</evidence>
<dbReference type="GO" id="GO:0006261">
    <property type="term" value="P:DNA-templated DNA replication"/>
    <property type="evidence" value="ECO:0007669"/>
    <property type="project" value="TreeGrafter"/>
</dbReference>
<sequence>MIYPWHEAAWRALSAQAPPSALLFYGKRATGKRTFARAYARLLLCEQAHNGHACGVCASCRLSEHGSHPDFYLLEPDEGSDNGTGRKLAHIKIDAVRALLEPLNQSSMRGGRRVVLIDPAESLNPQAANALLKILEEPPPAVVFLLVSGQRGLLLPTVRSRCRPMPLPAPTPEQALAYLHAQGRGDGAAEQLAFHGGAPLFAAEPEQEALRESLLVVLAEPRLLAVLNFAAEFDRHKYPLALLLDWLYKWLADMALAQYGAAPQYYPARAADSARAAAQTNPATLFRFQADLNRLAPYGHHSLNVKMQAEALLCHYLLLRQKRG</sequence>
<dbReference type="GO" id="GO:0009360">
    <property type="term" value="C:DNA polymerase III complex"/>
    <property type="evidence" value="ECO:0007669"/>
    <property type="project" value="TreeGrafter"/>
</dbReference>
<dbReference type="InterPro" id="IPR027417">
    <property type="entry name" value="P-loop_NTPase"/>
</dbReference>
<dbReference type="Pfam" id="PF13177">
    <property type="entry name" value="DNA_pol3_delta2"/>
    <property type="match status" value="1"/>
</dbReference>
<dbReference type="EMBL" id="CP091521">
    <property type="protein sequence ID" value="UOP05077.1"/>
    <property type="molecule type" value="Genomic_DNA"/>
</dbReference>
<keyword evidence="2" id="KW-1185">Reference proteome</keyword>
<dbReference type="InterPro" id="IPR050238">
    <property type="entry name" value="DNA_Rep/Repair_Clamp_Loader"/>
</dbReference>
<dbReference type="Gene3D" id="3.40.50.300">
    <property type="entry name" value="P-loop containing nucleotide triphosphate hydrolases"/>
    <property type="match status" value="1"/>
</dbReference>
<reference evidence="1" key="2">
    <citation type="submission" date="2024-09" db="EMBL/GenBank/DDBJ databases">
        <authorList>
            <person name="Veyrier F.J."/>
        </authorList>
    </citation>
    <scope>NUCLEOTIDE SEQUENCE</scope>
    <source>
        <strain evidence="1">17694</strain>
    </source>
</reference>
<dbReference type="PANTHER" id="PTHR11669">
    <property type="entry name" value="REPLICATION FACTOR C / DNA POLYMERASE III GAMMA-TAU SUBUNIT"/>
    <property type="match status" value="1"/>
</dbReference>
<dbReference type="InterPro" id="IPR004622">
    <property type="entry name" value="DNA_pol_HolB"/>
</dbReference>
<keyword evidence="1" id="KW-0808">Transferase</keyword>
<dbReference type="AlphaFoldDB" id="A0A8T9MTZ1"/>
<dbReference type="GO" id="GO:0003887">
    <property type="term" value="F:DNA-directed DNA polymerase activity"/>
    <property type="evidence" value="ECO:0007669"/>
    <property type="project" value="UniProtKB-EC"/>
</dbReference>
<reference evidence="1" key="1">
    <citation type="journal article" date="2022" name="Res Sq">
        <title>Evolution of multicellular longitudinally dividing oral cavity symbionts (Neisseriaceae).</title>
        <authorList>
            <person name="Nyongesa S."/>
            <person name="Weber P."/>
            <person name="Bernet E."/>
            <person name="Pullido F."/>
            <person name="Nieckarz M."/>
            <person name="Delaby M."/>
            <person name="Nieves C."/>
            <person name="Viehboeck T."/>
            <person name="Krause N."/>
            <person name="Rivera-Millot A."/>
            <person name="Nakamura A."/>
            <person name="Vischer N."/>
            <person name="VanNieuwenhze M."/>
            <person name="Brun Y."/>
            <person name="Cava F."/>
            <person name="Bulgheresi S."/>
            <person name="Veyrier F."/>
        </authorList>
    </citation>
    <scope>NUCLEOTIDE SEQUENCE</scope>
    <source>
        <strain evidence="1">17694</strain>
    </source>
</reference>
<dbReference type="PANTHER" id="PTHR11669:SF8">
    <property type="entry name" value="DNA POLYMERASE III SUBUNIT DELTA"/>
    <property type="match status" value="1"/>
</dbReference>
<protein>
    <submittedName>
        <fullName evidence="1">DNA polymerase III subunit delta</fullName>
        <ecNumber evidence="1">2.7.7.7</ecNumber>
    </submittedName>
</protein>